<dbReference type="Gene3D" id="1.10.260.40">
    <property type="entry name" value="lambda repressor-like DNA-binding domains"/>
    <property type="match status" value="1"/>
</dbReference>
<dbReference type="Proteomes" id="UP001571110">
    <property type="component" value="Unassembled WGS sequence"/>
</dbReference>
<dbReference type="Pfam" id="PF13443">
    <property type="entry name" value="HTH_26"/>
    <property type="match status" value="1"/>
</dbReference>
<keyword evidence="3" id="KW-1185">Reference proteome</keyword>
<dbReference type="EMBL" id="JBFDTY010000027">
    <property type="protein sequence ID" value="MFA2795510.1"/>
    <property type="molecule type" value="Genomic_DNA"/>
</dbReference>
<evidence type="ECO:0000259" key="1">
    <source>
        <dbReference type="Pfam" id="PF13443"/>
    </source>
</evidence>
<dbReference type="InterPro" id="IPR010982">
    <property type="entry name" value="Lambda_DNA-bd_dom_sf"/>
</dbReference>
<name>A0ABV4S336_9BACI</name>
<gene>
    <name evidence="2" type="ORF">AB1I70_30080</name>
</gene>
<dbReference type="RefSeq" id="WP_046941591.1">
    <property type="nucleotide sequence ID" value="NZ_JAFLOJ010000004.1"/>
</dbReference>
<dbReference type="InterPro" id="IPR001387">
    <property type="entry name" value="Cro/C1-type_HTH"/>
</dbReference>
<reference evidence="2 3" key="1">
    <citation type="submission" date="2024-06" db="EMBL/GenBank/DDBJ databases">
        <title>Genetic profile and toxigenic potential of Bacillus cereus isolates from a Norwegian ice cream production plant,.</title>
        <authorList>
            <person name="Lindback T."/>
            <person name="Llarena A.-K."/>
            <person name="O'Sullivan K."/>
            <person name="Monshaugen M."/>
            <person name="Holmemo C.W."/>
            <person name="Aspholm M."/>
        </authorList>
    </citation>
    <scope>NUCLEOTIDE SEQUENCE [LARGE SCALE GENOMIC DNA]</scope>
    <source>
        <strain evidence="2 3">NVH-YM330</strain>
    </source>
</reference>
<accession>A0ABV4S336</accession>
<protein>
    <submittedName>
        <fullName evidence="2">Helix-turn-helix transcriptional regulator</fullName>
    </submittedName>
</protein>
<evidence type="ECO:0000313" key="2">
    <source>
        <dbReference type="EMBL" id="MFA2795510.1"/>
    </source>
</evidence>
<feature type="domain" description="HTH cro/C1-type" evidence="1">
    <location>
        <begin position="6"/>
        <end position="69"/>
    </location>
</feature>
<evidence type="ECO:0000313" key="3">
    <source>
        <dbReference type="Proteomes" id="UP001571110"/>
    </source>
</evidence>
<organism evidence="2 3">
    <name type="scientific">Bacillus mobilis</name>
    <dbReference type="NCBI Taxonomy" id="2026190"/>
    <lineage>
        <taxon>Bacteria</taxon>
        <taxon>Bacillati</taxon>
        <taxon>Bacillota</taxon>
        <taxon>Bacilli</taxon>
        <taxon>Bacillales</taxon>
        <taxon>Bacillaceae</taxon>
        <taxon>Bacillus</taxon>
        <taxon>Bacillus cereus group</taxon>
    </lineage>
</organism>
<proteinExistence type="predicted"/>
<sequence length="75" mass="8612">MKVVNKIRMIMAQKNIDNITELMKITGVSRNSINKLWHNENVSSLRLDTLLMICETLDLKLSDLVEFVPGDIEPK</sequence>
<dbReference type="SUPFAM" id="SSF47413">
    <property type="entry name" value="lambda repressor-like DNA-binding domains"/>
    <property type="match status" value="1"/>
</dbReference>
<comment type="caution">
    <text evidence="2">The sequence shown here is derived from an EMBL/GenBank/DDBJ whole genome shotgun (WGS) entry which is preliminary data.</text>
</comment>